<sequence>MKTLLAAGALALVLAAPQAAGQTALQTGAPPLDPALEVQLERWLGAGDQIFANLYTRQPGDDSVDFHAAADERGPTFTLVRVSDRSGNAWLVGGYNPQSWSSEDGWHITERDFRRTAFIFNYTDPAVYRQVPSTYELPSQGAYQTFNALDQGPTFGAGPDLLVNDRLDTALSWRVSYGDPAGEGQSIINGSVGGQFFAIDALELYAVSPIPEPAAAALLAGGLGMVLLARRRQRMPGVACAGGPAPGAA</sequence>
<name>A0ABW0L9K1_9BURK</name>
<accession>A0ABW0L9K1</accession>
<keyword evidence="1" id="KW-0732">Signal</keyword>
<comment type="caution">
    <text evidence="2">The sequence shown here is derived from an EMBL/GenBank/DDBJ whole genome shotgun (WGS) entry which is preliminary data.</text>
</comment>
<evidence type="ECO:0000256" key="1">
    <source>
        <dbReference type="SAM" id="SignalP"/>
    </source>
</evidence>
<reference evidence="3" key="1">
    <citation type="journal article" date="2019" name="Int. J. Syst. Evol. Microbiol.">
        <title>The Global Catalogue of Microorganisms (GCM) 10K type strain sequencing project: providing services to taxonomists for standard genome sequencing and annotation.</title>
        <authorList>
            <consortium name="The Broad Institute Genomics Platform"/>
            <consortium name="The Broad Institute Genome Sequencing Center for Infectious Disease"/>
            <person name="Wu L."/>
            <person name="Ma J."/>
        </authorList>
    </citation>
    <scope>NUCLEOTIDE SEQUENCE [LARGE SCALE GENOMIC DNA]</scope>
    <source>
        <strain evidence="3">KACC 12649</strain>
    </source>
</reference>
<proteinExistence type="predicted"/>
<dbReference type="NCBIfam" id="TIGR02595">
    <property type="entry name" value="PEP_CTERM"/>
    <property type="match status" value="1"/>
</dbReference>
<organism evidence="2 3">
    <name type="scientific">Massilia niabensis</name>
    <dbReference type="NCBI Taxonomy" id="544910"/>
    <lineage>
        <taxon>Bacteria</taxon>
        <taxon>Pseudomonadati</taxon>
        <taxon>Pseudomonadota</taxon>
        <taxon>Betaproteobacteria</taxon>
        <taxon>Burkholderiales</taxon>
        <taxon>Oxalobacteraceae</taxon>
        <taxon>Telluria group</taxon>
        <taxon>Massilia</taxon>
    </lineage>
</organism>
<dbReference type="Proteomes" id="UP001596050">
    <property type="component" value="Unassembled WGS sequence"/>
</dbReference>
<gene>
    <name evidence="2" type="ORF">ACFPN5_21475</name>
</gene>
<keyword evidence="3" id="KW-1185">Reference proteome</keyword>
<dbReference type="RefSeq" id="WP_379785873.1">
    <property type="nucleotide sequence ID" value="NZ_JBHSMU010000016.1"/>
</dbReference>
<protein>
    <submittedName>
        <fullName evidence="2">PEP_CTERM-anchored TLD domain-containing protein</fullName>
    </submittedName>
</protein>
<feature type="chain" id="PRO_5047540069" evidence="1">
    <location>
        <begin position="21"/>
        <end position="249"/>
    </location>
</feature>
<dbReference type="NCBIfam" id="NF038124">
    <property type="entry name" value="PEP_CTERM_TLD_A"/>
    <property type="match status" value="1"/>
</dbReference>
<dbReference type="InterPro" id="IPR013424">
    <property type="entry name" value="Ice-binding_C"/>
</dbReference>
<dbReference type="EMBL" id="JBHSMU010000016">
    <property type="protein sequence ID" value="MFC5462384.1"/>
    <property type="molecule type" value="Genomic_DNA"/>
</dbReference>
<evidence type="ECO:0000313" key="2">
    <source>
        <dbReference type="EMBL" id="MFC5462384.1"/>
    </source>
</evidence>
<evidence type="ECO:0000313" key="3">
    <source>
        <dbReference type="Proteomes" id="UP001596050"/>
    </source>
</evidence>
<feature type="signal peptide" evidence="1">
    <location>
        <begin position="1"/>
        <end position="20"/>
    </location>
</feature>